<gene>
    <name evidence="7" type="ORF">AUJ29_00550</name>
</gene>
<dbReference type="PANTHER" id="PTHR21600:SF87">
    <property type="entry name" value="RNA PSEUDOURIDYLATE SYNTHASE DOMAIN-CONTAINING PROTEIN 1"/>
    <property type="match status" value="1"/>
</dbReference>
<proteinExistence type="inferred from homology"/>
<dbReference type="InterPro" id="IPR020103">
    <property type="entry name" value="PsdUridine_synth_cat_dom_sf"/>
</dbReference>
<dbReference type="PROSITE" id="PS50889">
    <property type="entry name" value="S4"/>
    <property type="match status" value="1"/>
</dbReference>
<dbReference type="GO" id="GO:0120159">
    <property type="term" value="F:rRNA pseudouridine synthase activity"/>
    <property type="evidence" value="ECO:0007669"/>
    <property type="project" value="UniProtKB-ARBA"/>
</dbReference>
<evidence type="ECO:0000313" key="8">
    <source>
        <dbReference type="Proteomes" id="UP000182465"/>
    </source>
</evidence>
<feature type="domain" description="RNA-binding S4" evidence="6">
    <location>
        <begin position="13"/>
        <end position="79"/>
    </location>
</feature>
<dbReference type="InterPro" id="IPR006225">
    <property type="entry name" value="PsdUridine_synth_RluC/D"/>
</dbReference>
<dbReference type="GO" id="GO:0000455">
    <property type="term" value="P:enzyme-directed rRNA pseudouridine synthesis"/>
    <property type="evidence" value="ECO:0007669"/>
    <property type="project" value="UniProtKB-ARBA"/>
</dbReference>
<dbReference type="EMBL" id="MNVB01000014">
    <property type="protein sequence ID" value="OIO18104.1"/>
    <property type="molecule type" value="Genomic_DNA"/>
</dbReference>
<dbReference type="NCBIfam" id="TIGR00005">
    <property type="entry name" value="rluA_subfam"/>
    <property type="match status" value="1"/>
</dbReference>
<dbReference type="AlphaFoldDB" id="A0A1J4U2E8"/>
<dbReference type="SUPFAM" id="SSF55174">
    <property type="entry name" value="Alpha-L RNA-binding motif"/>
    <property type="match status" value="1"/>
</dbReference>
<comment type="caution">
    <text evidence="7">The sequence shown here is derived from an EMBL/GenBank/DDBJ whole genome shotgun (WGS) entry which is preliminary data.</text>
</comment>
<dbReference type="PROSITE" id="PS01129">
    <property type="entry name" value="PSI_RLU"/>
    <property type="match status" value="1"/>
</dbReference>
<dbReference type="Pfam" id="PF00849">
    <property type="entry name" value="PseudoU_synth_2"/>
    <property type="match status" value="1"/>
</dbReference>
<dbReference type="InterPro" id="IPR002942">
    <property type="entry name" value="S4_RNA-bd"/>
</dbReference>
<evidence type="ECO:0000256" key="4">
    <source>
        <dbReference type="PROSITE-ProRule" id="PRU00182"/>
    </source>
</evidence>
<dbReference type="SMART" id="SM00363">
    <property type="entry name" value="S4"/>
    <property type="match status" value="1"/>
</dbReference>
<sequence length="329" mass="38415">MPEVEIKREYVGKRLDIFLSKKFNDVSRSRWQKKIKAGEILIAGKNRPPHYFLREGDIISMANKQSTVNESNIKIENVQDKNNFIFSNIKVVAENENFIIINKPAGIVVHHDNKHTSHTLVDWLLEHYPQIKGIGEYQERPGIVHRLDKDVSGLMVVALNKKMFEHLRKQFSDRRIAKEYIALVHNAMKQDDGEVKLPIKRSHGKGIFVAVSDFFSVFAKTKSATTKYEVLERFKNYTLLKINILTGRTHQIRVHMRSIGHPIVGDKIYITHDIKKRGRIIDLGRVWLYAAKLGFRDLYGKWQEFELRMPEELREFLDRVGKHTYNDAN</sequence>
<dbReference type="Proteomes" id="UP000182465">
    <property type="component" value="Unassembled WGS sequence"/>
</dbReference>
<dbReference type="Pfam" id="PF01479">
    <property type="entry name" value="S4"/>
    <property type="match status" value="1"/>
</dbReference>
<keyword evidence="4" id="KW-0694">RNA-binding</keyword>
<dbReference type="InterPro" id="IPR006145">
    <property type="entry name" value="PsdUridine_synth_RsuA/RluA"/>
</dbReference>
<comment type="similarity">
    <text evidence="1 5">Belongs to the pseudouridine synthase RluA family.</text>
</comment>
<dbReference type="Gene3D" id="3.30.2350.10">
    <property type="entry name" value="Pseudouridine synthase"/>
    <property type="match status" value="1"/>
</dbReference>
<evidence type="ECO:0000256" key="1">
    <source>
        <dbReference type="ARBA" id="ARBA00010876"/>
    </source>
</evidence>
<comment type="catalytic activity">
    <reaction evidence="5">
        <text>a uridine in RNA = a pseudouridine in RNA</text>
        <dbReference type="Rhea" id="RHEA:48348"/>
        <dbReference type="Rhea" id="RHEA-COMP:12068"/>
        <dbReference type="Rhea" id="RHEA-COMP:12069"/>
        <dbReference type="ChEBI" id="CHEBI:65314"/>
        <dbReference type="ChEBI" id="CHEBI:65315"/>
    </reaction>
</comment>
<dbReference type="SUPFAM" id="SSF55120">
    <property type="entry name" value="Pseudouridine synthase"/>
    <property type="match status" value="1"/>
</dbReference>
<evidence type="ECO:0000259" key="6">
    <source>
        <dbReference type="SMART" id="SM00363"/>
    </source>
</evidence>
<dbReference type="EC" id="5.4.99.-" evidence="5"/>
<reference evidence="7" key="1">
    <citation type="journal article" date="2016" name="Environ. Microbiol.">
        <title>Genomic resolution of a cold subsurface aquifer community provides metabolic insights for novel microbes adapted to high CO concentrations.</title>
        <authorList>
            <person name="Probst A.J."/>
            <person name="Castelle C.J."/>
            <person name="Singh A."/>
            <person name="Brown C.T."/>
            <person name="Anantharaman K."/>
            <person name="Sharon I."/>
            <person name="Hug L.A."/>
            <person name="Burstein D."/>
            <person name="Emerson J.B."/>
            <person name="Thomas B.C."/>
            <person name="Banfield J.F."/>
        </authorList>
    </citation>
    <scope>NUCLEOTIDE SEQUENCE [LARGE SCALE GENOMIC DNA]</scope>
    <source>
        <strain evidence="7">CG1_02_38_13</strain>
    </source>
</reference>
<accession>A0A1J4U2E8</accession>
<evidence type="ECO:0000256" key="3">
    <source>
        <dbReference type="PIRSR" id="PIRSR606225-1"/>
    </source>
</evidence>
<protein>
    <recommendedName>
        <fullName evidence="5">Pseudouridine synthase</fullName>
        <ecNumber evidence="5">5.4.99.-</ecNumber>
    </recommendedName>
</protein>
<organism evidence="7 8">
    <name type="scientific">Candidatus Kuenenbacteria bacterium CG1_02_38_13</name>
    <dbReference type="NCBI Taxonomy" id="1805235"/>
    <lineage>
        <taxon>Bacteria</taxon>
        <taxon>Candidatus Kueneniibacteriota</taxon>
    </lineage>
</organism>
<dbReference type="GO" id="GO:0003723">
    <property type="term" value="F:RNA binding"/>
    <property type="evidence" value="ECO:0007669"/>
    <property type="project" value="UniProtKB-KW"/>
</dbReference>
<keyword evidence="2 5" id="KW-0413">Isomerase</keyword>
<dbReference type="InterPro" id="IPR050188">
    <property type="entry name" value="RluA_PseudoU_synthase"/>
</dbReference>
<dbReference type="CDD" id="cd00165">
    <property type="entry name" value="S4"/>
    <property type="match status" value="1"/>
</dbReference>
<dbReference type="CDD" id="cd02869">
    <property type="entry name" value="PseudoU_synth_RluA_like"/>
    <property type="match status" value="1"/>
</dbReference>
<dbReference type="InterPro" id="IPR036986">
    <property type="entry name" value="S4_RNA-bd_sf"/>
</dbReference>
<dbReference type="Gene3D" id="3.10.290.10">
    <property type="entry name" value="RNA-binding S4 domain"/>
    <property type="match status" value="1"/>
</dbReference>
<dbReference type="PANTHER" id="PTHR21600">
    <property type="entry name" value="MITOCHONDRIAL RNA PSEUDOURIDINE SYNTHASE"/>
    <property type="match status" value="1"/>
</dbReference>
<name>A0A1J4U2E8_9BACT</name>
<comment type="function">
    <text evidence="5">Responsible for synthesis of pseudouridine from uracil.</text>
</comment>
<dbReference type="InterPro" id="IPR006224">
    <property type="entry name" value="PsdUridine_synth_RluA-like_CS"/>
</dbReference>
<feature type="active site" evidence="3">
    <location>
        <position position="148"/>
    </location>
</feature>
<evidence type="ECO:0000313" key="7">
    <source>
        <dbReference type="EMBL" id="OIO18104.1"/>
    </source>
</evidence>
<evidence type="ECO:0000256" key="2">
    <source>
        <dbReference type="ARBA" id="ARBA00023235"/>
    </source>
</evidence>
<evidence type="ECO:0000256" key="5">
    <source>
        <dbReference type="RuleBase" id="RU362028"/>
    </source>
</evidence>